<dbReference type="Gene3D" id="3.40.50.300">
    <property type="entry name" value="P-loop containing nucleotide triphosphate hydrolases"/>
    <property type="match status" value="2"/>
</dbReference>
<dbReference type="GO" id="GO:0003677">
    <property type="term" value="F:DNA binding"/>
    <property type="evidence" value="ECO:0007669"/>
    <property type="project" value="InterPro"/>
</dbReference>
<dbReference type="GO" id="GO:0005524">
    <property type="term" value="F:ATP binding"/>
    <property type="evidence" value="ECO:0007669"/>
    <property type="project" value="UniProtKB-UniRule"/>
</dbReference>
<accession>A0A8S5L982</accession>
<dbReference type="PANTHER" id="PTHR11070">
    <property type="entry name" value="UVRD / RECB / PCRA DNA HELICASE FAMILY MEMBER"/>
    <property type="match status" value="1"/>
</dbReference>
<dbReference type="PANTHER" id="PTHR11070:SF2">
    <property type="entry name" value="ATP-DEPENDENT DNA HELICASE SRS2"/>
    <property type="match status" value="1"/>
</dbReference>
<dbReference type="InterPro" id="IPR000212">
    <property type="entry name" value="DNA_helicase_UvrD/REP"/>
</dbReference>
<reference evidence="7" key="1">
    <citation type="journal article" date="2021" name="Proc. Natl. Acad. Sci. U.S.A.">
        <title>A Catalog of Tens of Thousands of Viruses from Human Metagenomes Reveals Hidden Associations with Chronic Diseases.</title>
        <authorList>
            <person name="Tisza M.J."/>
            <person name="Buck C.B."/>
        </authorList>
    </citation>
    <scope>NUCLEOTIDE SEQUENCE</scope>
    <source>
        <strain evidence="7">CtPuP5</strain>
    </source>
</reference>
<keyword evidence="3 5" id="KW-0347">Helicase</keyword>
<dbReference type="SUPFAM" id="SSF52540">
    <property type="entry name" value="P-loop containing nucleoside triphosphate hydrolases"/>
    <property type="match status" value="1"/>
</dbReference>
<evidence type="ECO:0000313" key="7">
    <source>
        <dbReference type="EMBL" id="DAD66485.1"/>
    </source>
</evidence>
<dbReference type="GO" id="GO:0016787">
    <property type="term" value="F:hydrolase activity"/>
    <property type="evidence" value="ECO:0007669"/>
    <property type="project" value="UniProtKB-UniRule"/>
</dbReference>
<protein>
    <submittedName>
        <fullName evidence="7">Helicase</fullName>
    </submittedName>
</protein>
<evidence type="ECO:0000256" key="1">
    <source>
        <dbReference type="ARBA" id="ARBA00022741"/>
    </source>
</evidence>
<evidence type="ECO:0000256" key="3">
    <source>
        <dbReference type="ARBA" id="ARBA00022806"/>
    </source>
</evidence>
<name>A0A8S5L982_9CAUD</name>
<dbReference type="InterPro" id="IPR027417">
    <property type="entry name" value="P-loop_NTPase"/>
</dbReference>
<sequence length="620" mass="70572">MKEEELPKKKRGRKKKVVEPAQIIPGFVPSKYQQDIFDFIQHGTGNSVINALAGSGKTSTIVNAVKLIPPTCNALFIAFNKEIVKELEKKLEGVKNVHVKTLHSLGFLMIRRNLGTNIEIDEYKYRTFIKKNIKQLSSADFDKMTTKLMQQYTDNVIQLCDLGRYNLAQCEKDLLQVSARHDIPIIDDECNAVLNVMKWGRENTTSIDFTDMVWLPYELTLNPIGLQYDYIFIDECQDLNAAQRELFLRCFRRGTRFIAVGDKKQAIYSFAGADAESFAKLQSLPNTTTLPLPISYRCPKKVVNLANQFVDTMECREGAPDGEIVHNVSIKDIHDGDMVLCRTKMPLIKLYMRYLRMGVKSYVRGQDIGLNLLRMVDKTEQITLNVSLQKDGVFARLYDDLFEERNRLMIKRGMDLEDATLSNQIMTKYDSIKALEILAEGLTSARDLHNRIENVFAESADGVCLSTIHKAKGLEANNVYILCKTLMPSRLATQEWEKEQEQNLMYVAYTRAKYKLGFVSETEISPSAGMIDPSAALTELNYIENKICKLLNKTPQVIMDATEVAQYNLKSATIIEEKEANHAEISSNNTENDDNETMKKLLELVKKKGGIEKLEKFLEQ</sequence>
<proteinExistence type="predicted"/>
<dbReference type="Pfam" id="PF00580">
    <property type="entry name" value="UvrD-helicase"/>
    <property type="match status" value="1"/>
</dbReference>
<feature type="binding site" evidence="5">
    <location>
        <begin position="51"/>
        <end position="58"/>
    </location>
    <ligand>
        <name>ATP</name>
        <dbReference type="ChEBI" id="CHEBI:30616"/>
    </ligand>
</feature>
<evidence type="ECO:0000259" key="6">
    <source>
        <dbReference type="PROSITE" id="PS51198"/>
    </source>
</evidence>
<keyword evidence="1 5" id="KW-0547">Nucleotide-binding</keyword>
<dbReference type="GO" id="GO:0043138">
    <property type="term" value="F:3'-5' DNA helicase activity"/>
    <property type="evidence" value="ECO:0007669"/>
    <property type="project" value="TreeGrafter"/>
</dbReference>
<dbReference type="GO" id="GO:0000725">
    <property type="term" value="P:recombinational repair"/>
    <property type="evidence" value="ECO:0007669"/>
    <property type="project" value="TreeGrafter"/>
</dbReference>
<evidence type="ECO:0000256" key="2">
    <source>
        <dbReference type="ARBA" id="ARBA00022801"/>
    </source>
</evidence>
<dbReference type="PROSITE" id="PS51198">
    <property type="entry name" value="UVRD_HELICASE_ATP_BIND"/>
    <property type="match status" value="1"/>
</dbReference>
<dbReference type="InterPro" id="IPR014016">
    <property type="entry name" value="UvrD-like_ATP-bd"/>
</dbReference>
<keyword evidence="2 5" id="KW-0378">Hydrolase</keyword>
<dbReference type="EMBL" id="BK014662">
    <property type="protein sequence ID" value="DAD66485.1"/>
    <property type="molecule type" value="Genomic_DNA"/>
</dbReference>
<feature type="domain" description="UvrD-like helicase ATP-binding" evidence="6">
    <location>
        <begin position="30"/>
        <end position="299"/>
    </location>
</feature>
<dbReference type="InterPro" id="IPR027785">
    <property type="entry name" value="UvrD-like_helicase_C"/>
</dbReference>
<keyword evidence="4 5" id="KW-0067">ATP-binding</keyword>
<evidence type="ECO:0000256" key="4">
    <source>
        <dbReference type="ARBA" id="ARBA00022840"/>
    </source>
</evidence>
<dbReference type="Pfam" id="PF13538">
    <property type="entry name" value="UvrD_C_2"/>
    <property type="match status" value="1"/>
</dbReference>
<organism evidence="7">
    <name type="scientific">Myoviridae sp. ctPuP5</name>
    <dbReference type="NCBI Taxonomy" id="2823543"/>
    <lineage>
        <taxon>Viruses</taxon>
        <taxon>Duplodnaviria</taxon>
        <taxon>Heunggongvirae</taxon>
        <taxon>Uroviricota</taxon>
        <taxon>Caudoviricetes</taxon>
    </lineage>
</organism>
<evidence type="ECO:0000256" key="5">
    <source>
        <dbReference type="PROSITE-ProRule" id="PRU00560"/>
    </source>
</evidence>